<name>H7EJW8_9SPIR</name>
<dbReference type="SMART" id="SM00382">
    <property type="entry name" value="AAA"/>
    <property type="match status" value="2"/>
</dbReference>
<dbReference type="PANTHER" id="PTHR11638:SF111">
    <property type="entry name" value="ATP-DEPENDENT CLP PROTEASE ATP-BINDING SUBUNIT CLPA"/>
    <property type="match status" value="1"/>
</dbReference>
<dbReference type="EMBL" id="AGRW01000043">
    <property type="protein sequence ID" value="EIC02055.1"/>
    <property type="molecule type" value="Genomic_DNA"/>
</dbReference>
<evidence type="ECO:0000259" key="6">
    <source>
        <dbReference type="SMART" id="SM00382"/>
    </source>
</evidence>
<dbReference type="GO" id="GO:0006508">
    <property type="term" value="P:proteolysis"/>
    <property type="evidence" value="ECO:0007669"/>
    <property type="project" value="UniProtKB-KW"/>
</dbReference>
<dbReference type="InterPro" id="IPR003593">
    <property type="entry name" value="AAA+_ATPase"/>
</dbReference>
<dbReference type="PRINTS" id="PR00300">
    <property type="entry name" value="CLPPROTEASEA"/>
</dbReference>
<feature type="domain" description="AAA+ ATPase" evidence="6">
    <location>
        <begin position="500"/>
        <end position="672"/>
    </location>
</feature>
<accession>H7EJW8</accession>
<evidence type="ECO:0000313" key="9">
    <source>
        <dbReference type="Proteomes" id="UP000003571"/>
    </source>
</evidence>
<keyword evidence="8" id="KW-0645">Protease</keyword>
<dbReference type="InterPro" id="IPR027417">
    <property type="entry name" value="P-loop_NTPase"/>
</dbReference>
<comment type="caution">
    <text evidence="8">The sequence shown here is derived from an EMBL/GenBank/DDBJ whole genome shotgun (WGS) entry which is preliminary data.</text>
</comment>
<dbReference type="InterPro" id="IPR019489">
    <property type="entry name" value="Clp_ATPase_C"/>
</dbReference>
<evidence type="ECO:0000256" key="4">
    <source>
        <dbReference type="ARBA" id="ARBA00023186"/>
    </source>
</evidence>
<evidence type="ECO:0000259" key="7">
    <source>
        <dbReference type="SMART" id="SM01086"/>
    </source>
</evidence>
<reference evidence="8 9" key="1">
    <citation type="submission" date="2011-09" db="EMBL/GenBank/DDBJ databases">
        <title>The draft genome of Treponema saccharophilum DSM 2985.</title>
        <authorList>
            <consortium name="US DOE Joint Genome Institute (JGI-PGF)"/>
            <person name="Lucas S."/>
            <person name="Copeland A."/>
            <person name="Lapidus A."/>
            <person name="Glavina del Rio T."/>
            <person name="Dalin E."/>
            <person name="Tice H."/>
            <person name="Bruce D."/>
            <person name="Goodwin L."/>
            <person name="Pitluck S."/>
            <person name="Peters L."/>
            <person name="Kyrpides N."/>
            <person name="Mavromatis K."/>
            <person name="Ivanova N."/>
            <person name="Markowitz V."/>
            <person name="Cheng J.-F."/>
            <person name="Hugenholtz P."/>
            <person name="Woyke T."/>
            <person name="Wu D."/>
            <person name="Gronow S."/>
            <person name="Wellnitz S."/>
            <person name="Brambilla E."/>
            <person name="Klenk H.-P."/>
            <person name="Eisen J.A."/>
        </authorList>
    </citation>
    <scope>NUCLEOTIDE SEQUENCE [LARGE SCALE GENOMIC DNA]</scope>
    <source>
        <strain evidence="8 9">DSM 2985</strain>
    </source>
</reference>
<keyword evidence="8" id="KW-0378">Hydrolase</keyword>
<gene>
    <name evidence="8" type="ORF">TresaDRAFT_1391</name>
</gene>
<dbReference type="CDD" id="cd19499">
    <property type="entry name" value="RecA-like_ClpB_Hsp104-like"/>
    <property type="match status" value="1"/>
</dbReference>
<dbReference type="GO" id="GO:0016887">
    <property type="term" value="F:ATP hydrolysis activity"/>
    <property type="evidence" value="ECO:0007669"/>
    <property type="project" value="InterPro"/>
</dbReference>
<feature type="domain" description="AAA+ ATPase" evidence="6">
    <location>
        <begin position="216"/>
        <end position="360"/>
    </location>
</feature>
<dbReference type="FunFam" id="3.40.50.300:FF:000025">
    <property type="entry name" value="ATP-dependent Clp protease subunit"/>
    <property type="match status" value="1"/>
</dbReference>
<dbReference type="InterPro" id="IPR004176">
    <property type="entry name" value="Clp_R_N"/>
</dbReference>
<dbReference type="OrthoDB" id="9803641at2"/>
<dbReference type="SUPFAM" id="SSF81923">
    <property type="entry name" value="Double Clp-N motif"/>
    <property type="match status" value="1"/>
</dbReference>
<dbReference type="InterPro" id="IPR036628">
    <property type="entry name" value="Clp_N_dom_sf"/>
</dbReference>
<dbReference type="GO" id="GO:0034605">
    <property type="term" value="P:cellular response to heat"/>
    <property type="evidence" value="ECO:0007669"/>
    <property type="project" value="TreeGrafter"/>
</dbReference>
<dbReference type="Gene3D" id="3.40.50.300">
    <property type="entry name" value="P-loop containing nucleotide triphosphate hydrolases"/>
    <property type="match status" value="2"/>
</dbReference>
<keyword evidence="9" id="KW-1185">Reference proteome</keyword>
<dbReference type="InterPro" id="IPR041546">
    <property type="entry name" value="ClpA/ClpB_AAA_lid"/>
</dbReference>
<keyword evidence="4" id="KW-0143">Chaperone</keyword>
<evidence type="ECO:0000256" key="3">
    <source>
        <dbReference type="ARBA" id="ARBA00022840"/>
    </source>
</evidence>
<keyword evidence="3 8" id="KW-0067">ATP-binding</keyword>
<dbReference type="Pfam" id="PF07724">
    <property type="entry name" value="AAA_2"/>
    <property type="match status" value="1"/>
</dbReference>
<evidence type="ECO:0000256" key="1">
    <source>
        <dbReference type="ARBA" id="ARBA00022737"/>
    </source>
</evidence>
<dbReference type="GO" id="GO:0004252">
    <property type="term" value="F:serine-type endopeptidase activity"/>
    <property type="evidence" value="ECO:0007669"/>
    <property type="project" value="UniProtKB-EC"/>
</dbReference>
<dbReference type="PROSITE" id="PS00871">
    <property type="entry name" value="CLPAB_2"/>
    <property type="match status" value="1"/>
</dbReference>
<organism evidence="8 9">
    <name type="scientific">Treponema saccharophilum DSM 2985</name>
    <dbReference type="NCBI Taxonomy" id="907348"/>
    <lineage>
        <taxon>Bacteria</taxon>
        <taxon>Pseudomonadati</taxon>
        <taxon>Spirochaetota</taxon>
        <taxon>Spirochaetia</taxon>
        <taxon>Spirochaetales</taxon>
        <taxon>Treponemataceae</taxon>
        <taxon>Treponema</taxon>
    </lineage>
</organism>
<feature type="domain" description="Clp ATPase C-terminal" evidence="7">
    <location>
        <begin position="671"/>
        <end position="760"/>
    </location>
</feature>
<feature type="compositionally biased region" description="Acidic residues" evidence="5">
    <location>
        <begin position="145"/>
        <end position="167"/>
    </location>
</feature>
<dbReference type="eggNOG" id="COG0542">
    <property type="taxonomic scope" value="Bacteria"/>
</dbReference>
<dbReference type="AlphaFoldDB" id="H7EJW8"/>
<dbReference type="STRING" id="907348.TresaDRAFT_1391"/>
<dbReference type="PATRIC" id="fig|907348.3.peg.1163"/>
<dbReference type="InterPro" id="IPR028299">
    <property type="entry name" value="ClpA/B_CS2"/>
</dbReference>
<evidence type="ECO:0000256" key="2">
    <source>
        <dbReference type="ARBA" id="ARBA00022741"/>
    </source>
</evidence>
<dbReference type="SMART" id="SM01086">
    <property type="entry name" value="ClpB_D2-small"/>
    <property type="match status" value="1"/>
</dbReference>
<dbReference type="Pfam" id="PF00004">
    <property type="entry name" value="AAA"/>
    <property type="match status" value="1"/>
</dbReference>
<dbReference type="InterPro" id="IPR003959">
    <property type="entry name" value="ATPase_AAA_core"/>
</dbReference>
<dbReference type="Proteomes" id="UP000003571">
    <property type="component" value="Unassembled WGS sequence"/>
</dbReference>
<dbReference type="PANTHER" id="PTHR11638">
    <property type="entry name" value="ATP-DEPENDENT CLP PROTEASE"/>
    <property type="match status" value="1"/>
</dbReference>
<dbReference type="Pfam" id="PF17871">
    <property type="entry name" value="AAA_lid_9"/>
    <property type="match status" value="1"/>
</dbReference>
<proteinExistence type="predicted"/>
<keyword evidence="1" id="KW-0677">Repeat</keyword>
<dbReference type="RefSeq" id="WP_002703694.1">
    <property type="nucleotide sequence ID" value="NZ_AGRW01000043.1"/>
</dbReference>
<dbReference type="GO" id="GO:0005524">
    <property type="term" value="F:ATP binding"/>
    <property type="evidence" value="ECO:0007669"/>
    <property type="project" value="UniProtKB-KW"/>
</dbReference>
<feature type="region of interest" description="Disordered" evidence="5">
    <location>
        <begin position="143"/>
        <end position="174"/>
    </location>
</feature>
<evidence type="ECO:0000256" key="5">
    <source>
        <dbReference type="SAM" id="MobiDB-lite"/>
    </source>
</evidence>
<protein>
    <submittedName>
        <fullName evidence="8">ATP-dependent Clp protease ATP-binding subunit ClpA</fullName>
        <ecNumber evidence="8">3.4.21.92</ecNumber>
    </submittedName>
</protein>
<dbReference type="CDD" id="cd00009">
    <property type="entry name" value="AAA"/>
    <property type="match status" value="1"/>
</dbReference>
<keyword evidence="2" id="KW-0547">Nucleotide-binding</keyword>
<dbReference type="Pfam" id="PF02861">
    <property type="entry name" value="Clp_N"/>
    <property type="match status" value="1"/>
</dbReference>
<evidence type="ECO:0000313" key="8">
    <source>
        <dbReference type="EMBL" id="EIC02055.1"/>
    </source>
</evidence>
<dbReference type="Gene3D" id="1.10.8.60">
    <property type="match status" value="2"/>
</dbReference>
<dbReference type="Pfam" id="PF10431">
    <property type="entry name" value="ClpB_D2-small"/>
    <property type="match status" value="1"/>
</dbReference>
<dbReference type="SUPFAM" id="SSF52540">
    <property type="entry name" value="P-loop containing nucleoside triphosphate hydrolases"/>
    <property type="match status" value="2"/>
</dbReference>
<sequence length="764" mass="84163">MEEHEELSQIMKESYSDAKSSNYEFITPEQVLLHALGNVRVLGVLESCQCDIPSLKDGLEKYIAENVSKDAEAASPIPSVAMKEIYSKALDSAIYSDRKTFDIFDFLVAMICDSRIFCSYMLKRSGVDVMELMESISDARRLEDGTDADDGLDGDDFEDIGEGEEPFSEVPSGGKRSLARFAVDMTSRAEKGMYDSIIGRGAEIERTIEVLCRRTKNNPIHVGDAGVGKTAIAEGLAQRIVAGNVPERLRGYKIYSIEMSALLAGTKFRGDFESRIRGIIEEIEKIGKAVLYIDEIHTIVGSGAGGNSPLDMANILKPALSRGNVRVMGATTFEEYTKFIEKNRALSRRFQKIDVLEPSRDDAVRIVRGIKERYEEFHGVAYNPSALSAAVDLSVQYLPDRRLPDKAIDVIDEAGVFVSLNNERRTSRRPRPRVSEETIRKVVAKMARVPVERVGEGEKERLRDLEGALRSRIFGQDEAVSRICVAVKKARAGFRDETKPEASFLFVGPTGVGKTELAKSLGDTLGLPLVRFDMSEYQESYTVSRLIGSAPGYVGYDNGGLLTAAVKKSPHSIVLFDEIEKAHQDIYNILLQVLDYGTLTDNQGQKADFRNCIIIFTSNAGARDMEKGQVGFDSGISRAGNDDASVREAVAREFPPEFRNRLDGIVVFRHLEPEIARSIARKAVGKIAARLSARNVRLSVSDDAVALVAEKGYSREFGARNISREADSLVASPLVDEVLFGRLSRGGEVEVFASGGKMVFSYGK</sequence>
<dbReference type="Gene3D" id="1.10.1780.10">
    <property type="entry name" value="Clp, N-terminal domain"/>
    <property type="match status" value="1"/>
</dbReference>
<dbReference type="EC" id="3.4.21.92" evidence="8"/>
<dbReference type="InterPro" id="IPR050130">
    <property type="entry name" value="ClpA_ClpB"/>
</dbReference>
<dbReference type="InterPro" id="IPR001270">
    <property type="entry name" value="ClpA/B"/>
</dbReference>
<dbReference type="GO" id="GO:0005737">
    <property type="term" value="C:cytoplasm"/>
    <property type="evidence" value="ECO:0007669"/>
    <property type="project" value="TreeGrafter"/>
</dbReference>